<dbReference type="AlphaFoldDB" id="A0A2K8SJW2"/>
<protein>
    <submittedName>
        <fullName evidence="1">Uncharacterized protein</fullName>
    </submittedName>
</protein>
<dbReference type="KEGG" id="nfl:COO91_01667"/>
<evidence type="ECO:0000313" key="1">
    <source>
        <dbReference type="EMBL" id="AUB35776.1"/>
    </source>
</evidence>
<sequence length="48" mass="5394">MEPGGDNGCSELRSDWLKASFLSVSSSLLAIWVRWWNRGQKILILDTG</sequence>
<dbReference type="Proteomes" id="UP000232003">
    <property type="component" value="Chromosome"/>
</dbReference>
<evidence type="ECO:0000313" key="2">
    <source>
        <dbReference type="Proteomes" id="UP000232003"/>
    </source>
</evidence>
<gene>
    <name evidence="1" type="ORF">COO91_01667</name>
</gene>
<accession>A0A2K8SJW2</accession>
<proteinExistence type="predicted"/>
<name>A0A2K8SJW2_9NOSO</name>
<organism evidence="1 2">
    <name type="scientific">Nostoc flagelliforme CCNUN1</name>
    <dbReference type="NCBI Taxonomy" id="2038116"/>
    <lineage>
        <taxon>Bacteria</taxon>
        <taxon>Bacillati</taxon>
        <taxon>Cyanobacteriota</taxon>
        <taxon>Cyanophyceae</taxon>
        <taxon>Nostocales</taxon>
        <taxon>Nostocaceae</taxon>
        <taxon>Nostoc</taxon>
    </lineage>
</organism>
<dbReference type="EMBL" id="CP024785">
    <property type="protein sequence ID" value="AUB35776.1"/>
    <property type="molecule type" value="Genomic_DNA"/>
</dbReference>
<reference evidence="1 2" key="1">
    <citation type="submission" date="2017-11" db="EMBL/GenBank/DDBJ databases">
        <title>Complete genome of a free-living desiccation-tolerant cyanobacterium and its photosynthetic adaptation to extreme terrestrial habitat.</title>
        <authorList>
            <person name="Shang J."/>
        </authorList>
    </citation>
    <scope>NUCLEOTIDE SEQUENCE [LARGE SCALE GENOMIC DNA]</scope>
    <source>
        <strain evidence="1 2">CCNUN1</strain>
    </source>
</reference>
<keyword evidence="2" id="KW-1185">Reference proteome</keyword>